<sequence length="338" mass="37588">MSIDSSDERSGDHQGRSGTPPGLPAHDPTHPVESAVISRLSGNWHRRAAVKRQEPDLDDLFEPDRPDCPDSLLPFRDHPTYLALDDGTKARLRAWGWIAFNKNIQDIEQRVVNPGFALMAAEAFETGLGESMTVAVTQAMVDEQYHTLMHLNASAVTRRRRGWAMPDSALPLGHKARRHEERLAAAATPALRRLDQLAYTTVAEISINAYLDLVADDDAVQPINRATADLHNRDEYCHSSIAAEIAKAAYAHLTPEHRRFFLASLADGMEAFAANDYTTWHRIVELTDVPGGRQMLQDVAASAARKRLLQDFGGLHRLCREMDVLDELPFDWSTVSVG</sequence>
<dbReference type="Gene3D" id="1.10.620.20">
    <property type="entry name" value="Ribonucleotide Reductase, subunit A"/>
    <property type="match status" value="1"/>
</dbReference>
<feature type="region of interest" description="Disordered" evidence="1">
    <location>
        <begin position="1"/>
        <end position="38"/>
    </location>
</feature>
<feature type="compositionally biased region" description="Basic and acidic residues" evidence="1">
    <location>
        <begin position="1"/>
        <end position="15"/>
    </location>
</feature>
<dbReference type="InterPro" id="IPR025859">
    <property type="entry name" value="AurF/CmlI"/>
</dbReference>
<evidence type="ECO:0000313" key="2">
    <source>
        <dbReference type="EMBL" id="QKZ24451.1"/>
    </source>
</evidence>
<dbReference type="GO" id="GO:0016491">
    <property type="term" value="F:oxidoreductase activity"/>
    <property type="evidence" value="ECO:0007669"/>
    <property type="project" value="InterPro"/>
</dbReference>
<reference evidence="2 3" key="1">
    <citation type="submission" date="2020-06" db="EMBL/GenBank/DDBJ databases">
        <title>Genome mining for natural products.</title>
        <authorList>
            <person name="Zhang B."/>
            <person name="Shi J."/>
            <person name="Ge H."/>
        </authorList>
    </citation>
    <scope>NUCLEOTIDE SEQUENCE [LARGE SCALE GENOMIC DNA]</scope>
    <source>
        <strain evidence="2 3">NA02069</strain>
    </source>
</reference>
<name>A0A7H8TLR9_STRCX</name>
<evidence type="ECO:0000256" key="1">
    <source>
        <dbReference type="SAM" id="MobiDB-lite"/>
    </source>
</evidence>
<accession>A0A7H8TLR9</accession>
<dbReference type="AlphaFoldDB" id="A0A7H8TLR9"/>
<dbReference type="Pfam" id="PF11583">
    <property type="entry name" value="AurF"/>
    <property type="match status" value="1"/>
</dbReference>
<proteinExistence type="predicted"/>
<gene>
    <name evidence="2" type="ORF">HUT05_48220</name>
</gene>
<keyword evidence="3" id="KW-1185">Reference proteome</keyword>
<protein>
    <submittedName>
        <fullName evidence="2">Diiron oxygenase</fullName>
    </submittedName>
</protein>
<evidence type="ECO:0000313" key="3">
    <source>
        <dbReference type="Proteomes" id="UP000509418"/>
    </source>
</evidence>
<dbReference type="RefSeq" id="WP_176578933.1">
    <property type="nucleotide sequence ID" value="NZ_CP056041.1"/>
</dbReference>
<organism evidence="2 3">
    <name type="scientific">Streptomyces chartreusis</name>
    <dbReference type="NCBI Taxonomy" id="1969"/>
    <lineage>
        <taxon>Bacteria</taxon>
        <taxon>Bacillati</taxon>
        <taxon>Actinomycetota</taxon>
        <taxon>Actinomycetes</taxon>
        <taxon>Kitasatosporales</taxon>
        <taxon>Streptomycetaceae</taxon>
        <taxon>Streptomyces</taxon>
    </lineage>
</organism>
<dbReference type="EMBL" id="CP056041">
    <property type="protein sequence ID" value="QKZ24451.1"/>
    <property type="molecule type" value="Genomic_DNA"/>
</dbReference>
<dbReference type="Proteomes" id="UP000509418">
    <property type="component" value="Chromosome"/>
</dbReference>
<dbReference type="InterPro" id="IPR012348">
    <property type="entry name" value="RNR-like"/>
</dbReference>